<dbReference type="Proteomes" id="UP000193144">
    <property type="component" value="Unassembled WGS sequence"/>
</dbReference>
<keyword evidence="4" id="KW-1185">Reference proteome</keyword>
<feature type="region of interest" description="Disordered" evidence="1">
    <location>
        <begin position="456"/>
        <end position="480"/>
    </location>
</feature>
<evidence type="ECO:0000313" key="3">
    <source>
        <dbReference type="EMBL" id="ORY18387.1"/>
    </source>
</evidence>
<protein>
    <recommendedName>
        <fullName evidence="2">Ubiquitin-like domain-containing protein</fullName>
    </recommendedName>
</protein>
<dbReference type="PANTHER" id="PTHR38886:SF1">
    <property type="entry name" value="NACHT-NTPASE AND P-LOOP NTPASES N-TERMINAL DOMAIN-CONTAINING PROTEIN"/>
    <property type="match status" value="1"/>
</dbReference>
<proteinExistence type="predicted"/>
<accession>A0A1Y2A7U5</accession>
<feature type="domain" description="Ubiquitin-like" evidence="2">
    <location>
        <begin position="219"/>
        <end position="300"/>
    </location>
</feature>
<dbReference type="InterPro" id="IPR054464">
    <property type="entry name" value="ULD_fung"/>
</dbReference>
<dbReference type="Pfam" id="PF22893">
    <property type="entry name" value="ULD_2"/>
    <property type="match status" value="1"/>
</dbReference>
<dbReference type="PANTHER" id="PTHR38886">
    <property type="entry name" value="SESA DOMAIN-CONTAINING PROTEIN"/>
    <property type="match status" value="1"/>
</dbReference>
<dbReference type="AlphaFoldDB" id="A0A1Y2A7U5"/>
<feature type="compositionally biased region" description="Low complexity" evidence="1">
    <location>
        <begin position="362"/>
        <end position="376"/>
    </location>
</feature>
<name>A0A1Y2A7U5_9PLEO</name>
<sequence>MVVPFGISVGDFIATISLLLKAVKSLSDSSGSSAEYRGILLTLKSLEEALKQAVQVDNPQHQAALQGVCDRCAESIDGFVGSLDRFGESLKEGGSGKKWKDRMRDRTRKIQWGVCSKEDVRRFQAELQAHTTAIKFLLLKTHMNASASSHRDASTALIRLQSSVDEQNLAQAIVFKAILRCWAEFRDLFMLVLMANCRIFEAIAALHDRIATNEVHFDKPAVFEDAHGRLFPIHLQWTDSWEAFEDILRCKFKNVPGLGKVLRGEYILRDSYSATDVVVRSRPFEHIFRPGRRIDMSVIFQFWNCELRLCPRCRTPGPDCSEKDMTCPSCGLWYRWSKQEEIVDIGDTPERRFPGGSEGQLSEAPRSPPSIEESSPADFSRVRLRAFPDLPDESFQLPEILDHISSLIKDSFKTLGPMNGEDEPKTIEPMDCDDQIQSQYDPALLERVRQIMLREQQEKKRDEPSSLTDIPAASGQPRGRPTLLDYQLQLMLLSQQNQKRILLAKGELEREERTSGIT</sequence>
<evidence type="ECO:0000256" key="1">
    <source>
        <dbReference type="SAM" id="MobiDB-lite"/>
    </source>
</evidence>
<evidence type="ECO:0000259" key="2">
    <source>
        <dbReference type="Pfam" id="PF22893"/>
    </source>
</evidence>
<dbReference type="EMBL" id="MCFA01000007">
    <property type="protein sequence ID" value="ORY18387.1"/>
    <property type="molecule type" value="Genomic_DNA"/>
</dbReference>
<organism evidence="3 4">
    <name type="scientific">Clohesyomyces aquaticus</name>
    <dbReference type="NCBI Taxonomy" id="1231657"/>
    <lineage>
        <taxon>Eukaryota</taxon>
        <taxon>Fungi</taxon>
        <taxon>Dikarya</taxon>
        <taxon>Ascomycota</taxon>
        <taxon>Pezizomycotina</taxon>
        <taxon>Dothideomycetes</taxon>
        <taxon>Pleosporomycetidae</taxon>
        <taxon>Pleosporales</taxon>
        <taxon>Lindgomycetaceae</taxon>
        <taxon>Clohesyomyces</taxon>
    </lineage>
</organism>
<gene>
    <name evidence="3" type="ORF">BCR34DRAFT_554139</name>
</gene>
<reference evidence="3 4" key="1">
    <citation type="submission" date="2016-07" db="EMBL/GenBank/DDBJ databases">
        <title>Pervasive Adenine N6-methylation of Active Genes in Fungi.</title>
        <authorList>
            <consortium name="DOE Joint Genome Institute"/>
            <person name="Mondo S.J."/>
            <person name="Dannebaum R.O."/>
            <person name="Kuo R.C."/>
            <person name="Labutti K."/>
            <person name="Haridas S."/>
            <person name="Kuo A."/>
            <person name="Salamov A."/>
            <person name="Ahrendt S.R."/>
            <person name="Lipzen A."/>
            <person name="Sullivan W."/>
            <person name="Andreopoulos W.B."/>
            <person name="Clum A."/>
            <person name="Lindquist E."/>
            <person name="Daum C."/>
            <person name="Ramamoorthy G.K."/>
            <person name="Gryganskyi A."/>
            <person name="Culley D."/>
            <person name="Magnuson J.K."/>
            <person name="James T.Y."/>
            <person name="O'Malley M.A."/>
            <person name="Stajich J.E."/>
            <person name="Spatafora J.W."/>
            <person name="Visel A."/>
            <person name="Grigoriev I.V."/>
        </authorList>
    </citation>
    <scope>NUCLEOTIDE SEQUENCE [LARGE SCALE GENOMIC DNA]</scope>
    <source>
        <strain evidence="3 4">CBS 115471</strain>
    </source>
</reference>
<feature type="region of interest" description="Disordered" evidence="1">
    <location>
        <begin position="347"/>
        <end position="377"/>
    </location>
</feature>
<evidence type="ECO:0000313" key="4">
    <source>
        <dbReference type="Proteomes" id="UP000193144"/>
    </source>
</evidence>
<comment type="caution">
    <text evidence="3">The sequence shown here is derived from an EMBL/GenBank/DDBJ whole genome shotgun (WGS) entry which is preliminary data.</text>
</comment>
<dbReference type="OrthoDB" id="3045089at2759"/>